<evidence type="ECO:0000313" key="3">
    <source>
        <dbReference type="EMBL" id="CAB4181490.1"/>
    </source>
</evidence>
<name>A0A6J5Q9U4_9CAUD</name>
<dbReference type="EMBL" id="LR796833">
    <property type="protein sequence ID" value="CAB4168761.1"/>
    <property type="molecule type" value="Genomic_DNA"/>
</dbReference>
<evidence type="ECO:0000313" key="2">
    <source>
        <dbReference type="EMBL" id="CAB4168761.1"/>
    </source>
</evidence>
<evidence type="ECO:0000313" key="5">
    <source>
        <dbReference type="EMBL" id="CAB4210452.1"/>
    </source>
</evidence>
<dbReference type="Pfam" id="PF13759">
    <property type="entry name" value="2OG-FeII_Oxy_5"/>
    <property type="match status" value="1"/>
</dbReference>
<evidence type="ECO:0000313" key="4">
    <source>
        <dbReference type="EMBL" id="CAB4195650.1"/>
    </source>
</evidence>
<reference evidence="3" key="1">
    <citation type="submission" date="2020-05" db="EMBL/GenBank/DDBJ databases">
        <authorList>
            <person name="Chiriac C."/>
            <person name="Salcher M."/>
            <person name="Ghai R."/>
            <person name="Kavagutti S V."/>
        </authorList>
    </citation>
    <scope>NUCLEOTIDE SEQUENCE</scope>
</reference>
<protein>
    <submittedName>
        <fullName evidence="3">Uncharacterized protein</fullName>
    </submittedName>
</protein>
<dbReference type="EMBL" id="LR797012">
    <property type="protein sequence ID" value="CAB4181490.1"/>
    <property type="molecule type" value="Genomic_DNA"/>
</dbReference>
<dbReference type="NCBIfam" id="TIGR02466">
    <property type="entry name" value="TIGR02466 family protein"/>
    <property type="match status" value="1"/>
</dbReference>
<dbReference type="EMBL" id="LR797249">
    <property type="protein sequence ID" value="CAB4195650.1"/>
    <property type="molecule type" value="Genomic_DNA"/>
</dbReference>
<accession>A0A6J5Q9U4</accession>
<proteinExistence type="predicted"/>
<organism evidence="3">
    <name type="scientific">uncultured Caudovirales phage</name>
    <dbReference type="NCBI Taxonomy" id="2100421"/>
    <lineage>
        <taxon>Viruses</taxon>
        <taxon>Duplodnaviria</taxon>
        <taxon>Heunggongvirae</taxon>
        <taxon>Uroviricota</taxon>
        <taxon>Caudoviricetes</taxon>
        <taxon>Peduoviridae</taxon>
        <taxon>Maltschvirus</taxon>
        <taxon>Maltschvirus maltsch</taxon>
    </lineage>
</organism>
<gene>
    <name evidence="3" type="ORF">UFOVP1069_42</name>
    <name evidence="4" type="ORF">UFOVP1301_25</name>
    <name evidence="5" type="ORF">UFOVP1415_16</name>
    <name evidence="1" type="ORF">UFOVP663_10</name>
    <name evidence="2" type="ORF">UFOVP894_58</name>
</gene>
<dbReference type="EMBL" id="LR797372">
    <property type="protein sequence ID" value="CAB4210452.1"/>
    <property type="molecule type" value="Genomic_DNA"/>
</dbReference>
<dbReference type="EMBL" id="LR796633">
    <property type="protein sequence ID" value="CAB4155494.1"/>
    <property type="molecule type" value="Genomic_DNA"/>
</dbReference>
<dbReference type="Gene3D" id="2.60.120.620">
    <property type="entry name" value="q2cbj1_9rhob like domain"/>
    <property type="match status" value="1"/>
</dbReference>
<sequence length="199" mass="22843">MITHNLFPTAVSFLELGREFSGEETDFLLNLEQKPNDGNTTSKERHLLDDTKLASLREFMDTSVASYFKEIYSPKNEVSLRITQSWVNYTKPGQWHHKHAHPNSFISGVFYIKANKDTDKIHFFKDGYQQIKLPVDQFNLYNSESWWLPVGTGQLILFPSSFTHMVEAVKGEDLRVSMSFNTFPVGYVGDDDSLTGLHL</sequence>
<dbReference type="InterPro" id="IPR012668">
    <property type="entry name" value="CHP02466"/>
</dbReference>
<evidence type="ECO:0000313" key="1">
    <source>
        <dbReference type="EMBL" id="CAB4155494.1"/>
    </source>
</evidence>